<evidence type="ECO:0000256" key="10">
    <source>
        <dbReference type="ARBA" id="ARBA00040531"/>
    </source>
</evidence>
<evidence type="ECO:0000313" key="15">
    <source>
        <dbReference type="EnsemblMetazoa" id="AALB015533-PA"/>
    </source>
</evidence>
<dbReference type="STRING" id="7167.A0A182FZU9"/>
<dbReference type="RefSeq" id="XP_035784726.1">
    <property type="nucleotide sequence ID" value="XM_035928833.1"/>
</dbReference>
<keyword evidence="2" id="KW-0597">Phosphoprotein</keyword>
<evidence type="ECO:0000256" key="7">
    <source>
        <dbReference type="ARBA" id="ARBA00022842"/>
    </source>
</evidence>
<evidence type="ECO:0000256" key="2">
    <source>
        <dbReference type="ARBA" id="ARBA00022553"/>
    </source>
</evidence>
<evidence type="ECO:0000256" key="1">
    <source>
        <dbReference type="ARBA" id="ARBA00004123"/>
    </source>
</evidence>
<reference evidence="15 16" key="1">
    <citation type="journal article" date="2017" name="G3 (Bethesda)">
        <title>The Physical Genome Mapping of Anopheles albimanus Corrected Scaffold Misassemblies and Identified Interarm Rearrangements in Genus Anopheles.</title>
        <authorList>
            <person name="Artemov G.N."/>
            <person name="Peery A.N."/>
            <person name="Jiang X."/>
            <person name="Tu Z."/>
            <person name="Stegniy V.N."/>
            <person name="Sharakhova M.V."/>
            <person name="Sharakhov I.V."/>
        </authorList>
    </citation>
    <scope>NUCLEOTIDE SEQUENCE [LARGE SCALE GENOMIC DNA]</scope>
    <source>
        <strain evidence="15 16">ALBI9_A</strain>
    </source>
</reference>
<evidence type="ECO:0000256" key="12">
    <source>
        <dbReference type="ARBA" id="ARBA00045901"/>
    </source>
</evidence>
<feature type="region of interest" description="Disordered" evidence="13">
    <location>
        <begin position="1"/>
        <end position="31"/>
    </location>
</feature>
<feature type="domain" description="3'-5' exonuclease" evidence="14">
    <location>
        <begin position="128"/>
        <end position="310"/>
    </location>
</feature>
<dbReference type="OrthoDB" id="10261556at2759"/>
<dbReference type="SUPFAM" id="SSF53098">
    <property type="entry name" value="Ribonuclease H-like"/>
    <property type="match status" value="1"/>
</dbReference>
<dbReference type="FunFam" id="3.30.420.10:FF:000104">
    <property type="entry name" value="Werner Syndrome-like exonuclease"/>
    <property type="match status" value="1"/>
</dbReference>
<evidence type="ECO:0000256" key="3">
    <source>
        <dbReference type="ARBA" id="ARBA00022722"/>
    </source>
</evidence>
<dbReference type="GeneID" id="118462808"/>
<dbReference type="RefSeq" id="XP_035784717.1">
    <property type="nucleotide sequence ID" value="XM_035928824.1"/>
</dbReference>
<evidence type="ECO:0000256" key="9">
    <source>
        <dbReference type="ARBA" id="ARBA00037949"/>
    </source>
</evidence>
<dbReference type="InterPro" id="IPR012337">
    <property type="entry name" value="RNaseH-like_sf"/>
</dbReference>
<comment type="similarity">
    <text evidence="9">Belongs to the WRNexo family.</text>
</comment>
<dbReference type="CTD" id="42208"/>
<protein>
    <recommendedName>
        <fullName evidence="10">3'-5' exonuclease</fullName>
    </recommendedName>
    <alternativeName>
        <fullName evidence="11">Werner Syndrome-like exonuclease</fullName>
    </alternativeName>
</protein>
<keyword evidence="5" id="KW-0378">Hydrolase</keyword>
<evidence type="ECO:0000256" key="13">
    <source>
        <dbReference type="SAM" id="MobiDB-lite"/>
    </source>
</evidence>
<evidence type="ECO:0000256" key="6">
    <source>
        <dbReference type="ARBA" id="ARBA00022839"/>
    </source>
</evidence>
<dbReference type="SMART" id="SM00474">
    <property type="entry name" value="35EXOc"/>
    <property type="match status" value="1"/>
</dbReference>
<keyword evidence="6" id="KW-0269">Exonuclease</keyword>
<keyword evidence="7" id="KW-0460">Magnesium</keyword>
<organism evidence="15 16">
    <name type="scientific">Anopheles albimanus</name>
    <name type="common">New world malaria mosquito</name>
    <dbReference type="NCBI Taxonomy" id="7167"/>
    <lineage>
        <taxon>Eukaryota</taxon>
        <taxon>Metazoa</taxon>
        <taxon>Ecdysozoa</taxon>
        <taxon>Arthropoda</taxon>
        <taxon>Hexapoda</taxon>
        <taxon>Insecta</taxon>
        <taxon>Pterygota</taxon>
        <taxon>Neoptera</taxon>
        <taxon>Endopterygota</taxon>
        <taxon>Diptera</taxon>
        <taxon>Nematocera</taxon>
        <taxon>Culicoidea</taxon>
        <taxon>Culicidae</taxon>
        <taxon>Anophelinae</taxon>
        <taxon>Anopheles</taxon>
    </lineage>
</organism>
<proteinExistence type="inferred from homology"/>
<comment type="function">
    <text evidence="12">Has exonuclease activity on both single-stranded and duplex templates bearing overhangs, but not blunt ended duplex DNA, and cleaves in a 3'-5' direction. Essential for the formation of DNA replication focal centers. Has an important role in maintaining genome stability.</text>
</comment>
<accession>A0A182FZU9</accession>
<reference evidence="15" key="2">
    <citation type="submission" date="2022-08" db="UniProtKB">
        <authorList>
            <consortium name="EnsemblMetazoa"/>
        </authorList>
    </citation>
    <scope>IDENTIFICATION</scope>
    <source>
        <strain evidence="15">STECLA/ALBI9_A</strain>
    </source>
</reference>
<dbReference type="GO" id="GO:0046872">
    <property type="term" value="F:metal ion binding"/>
    <property type="evidence" value="ECO:0007669"/>
    <property type="project" value="UniProtKB-KW"/>
</dbReference>
<sequence>MTQRRLPLWMLPVSKEQSKASNTAGGKNSKVTNEHYHGEVKLNEDGTTTEKHEGEMQNETIARCPLTVGRSNILSNSHGVGNDEPLAKRLRSNSTILPQTCVQQQGQPIEYLPFVDYTGSIEYDMMLPDVAHSSQMLLKWIEGKSTDAKVPIAFDLEWSFSFKTGPGRTALMQLCAEPDRCIIYQLSCLKHLPIALLQLLCHERIILLGVNIKNDIRKLARDFPEVSSVDNIIERCIDLGQFYNKIHHRTGIWSMDRLVQQVLKQRVNKDKRIRMSKWDVLPLTDDQKKYAAIDVYITLLLYQELVNEQRIQDEQENTSV</sequence>
<dbReference type="PANTHER" id="PTHR13620">
    <property type="entry name" value="3-5 EXONUCLEASE"/>
    <property type="match status" value="1"/>
</dbReference>
<evidence type="ECO:0000313" key="16">
    <source>
        <dbReference type="Proteomes" id="UP000069272"/>
    </source>
</evidence>
<keyword evidence="4" id="KW-0479">Metal-binding</keyword>
<keyword evidence="3" id="KW-0540">Nuclease</keyword>
<feature type="compositionally biased region" description="Polar residues" evidence="13">
    <location>
        <begin position="19"/>
        <end position="31"/>
    </location>
</feature>
<dbReference type="GO" id="GO:0003676">
    <property type="term" value="F:nucleic acid binding"/>
    <property type="evidence" value="ECO:0007669"/>
    <property type="project" value="InterPro"/>
</dbReference>
<dbReference type="PANTHER" id="PTHR13620:SF109">
    <property type="entry name" value="3'-5' EXONUCLEASE"/>
    <property type="match status" value="1"/>
</dbReference>
<dbReference type="VEuPathDB" id="VectorBase:AALB015533"/>
<dbReference type="Pfam" id="PF01612">
    <property type="entry name" value="DNA_pol_A_exo1"/>
    <property type="match status" value="1"/>
</dbReference>
<dbReference type="AlphaFoldDB" id="A0A182FZU9"/>
<name>A0A182FZU9_ANOAL</name>
<keyword evidence="16" id="KW-1185">Reference proteome</keyword>
<evidence type="ECO:0000259" key="14">
    <source>
        <dbReference type="SMART" id="SM00474"/>
    </source>
</evidence>
<dbReference type="InterPro" id="IPR036397">
    <property type="entry name" value="RNaseH_sf"/>
</dbReference>
<dbReference type="CDD" id="cd06141">
    <property type="entry name" value="WRN_exo"/>
    <property type="match status" value="1"/>
</dbReference>
<dbReference type="GO" id="GO:0008408">
    <property type="term" value="F:3'-5' exonuclease activity"/>
    <property type="evidence" value="ECO:0007669"/>
    <property type="project" value="InterPro"/>
</dbReference>
<dbReference type="VEuPathDB" id="VectorBase:AALB20_028018"/>
<dbReference type="EnsemblMetazoa" id="AALB015533-RA">
    <property type="protein sequence ID" value="AALB015533-PA"/>
    <property type="gene ID" value="AALB015533"/>
</dbReference>
<dbReference type="GO" id="GO:0006139">
    <property type="term" value="P:nucleobase-containing compound metabolic process"/>
    <property type="evidence" value="ECO:0007669"/>
    <property type="project" value="InterPro"/>
</dbReference>
<evidence type="ECO:0000256" key="8">
    <source>
        <dbReference type="ARBA" id="ARBA00023242"/>
    </source>
</evidence>
<evidence type="ECO:0000256" key="11">
    <source>
        <dbReference type="ARBA" id="ARBA00042761"/>
    </source>
</evidence>
<evidence type="ECO:0000256" key="5">
    <source>
        <dbReference type="ARBA" id="ARBA00022801"/>
    </source>
</evidence>
<dbReference type="Gene3D" id="3.30.420.10">
    <property type="entry name" value="Ribonuclease H-like superfamily/Ribonuclease H"/>
    <property type="match status" value="1"/>
</dbReference>
<dbReference type="InterPro" id="IPR051132">
    <property type="entry name" value="3-5_Exonuclease_domain"/>
</dbReference>
<dbReference type="Proteomes" id="UP000069272">
    <property type="component" value="Chromosome X"/>
</dbReference>
<dbReference type="InterPro" id="IPR002562">
    <property type="entry name" value="3'-5'_exonuclease_dom"/>
</dbReference>
<dbReference type="KEGG" id="aali:118462808"/>
<comment type="subcellular location">
    <subcellularLocation>
        <location evidence="1">Nucleus</location>
    </subcellularLocation>
</comment>
<keyword evidence="8" id="KW-0539">Nucleus</keyword>
<dbReference type="GO" id="GO:0005634">
    <property type="term" value="C:nucleus"/>
    <property type="evidence" value="ECO:0007669"/>
    <property type="project" value="UniProtKB-SubCell"/>
</dbReference>
<evidence type="ECO:0000256" key="4">
    <source>
        <dbReference type="ARBA" id="ARBA00022723"/>
    </source>
</evidence>